<comment type="caution">
    <text evidence="1">The sequence shown here is derived from an EMBL/GenBank/DDBJ whole genome shotgun (WGS) entry which is preliminary data.</text>
</comment>
<protein>
    <submittedName>
        <fullName evidence="1">Mitochondrial ribosome small subunit biogenesis protein</fullName>
    </submittedName>
</protein>
<evidence type="ECO:0000313" key="1">
    <source>
        <dbReference type="EMBL" id="KAI2390510.1"/>
    </source>
</evidence>
<name>A0ACB8V3K5_9EURO</name>
<reference evidence="1" key="1">
    <citation type="journal article" date="2022" name="bioRxiv">
        <title>Population genetic analysis of Ophidiomyces ophidiicola, the causative agent of snake fungal disease, indicates recent introductions to the USA.</title>
        <authorList>
            <person name="Ladner J.T."/>
            <person name="Palmer J.M."/>
            <person name="Ettinger C.L."/>
            <person name="Stajich J.E."/>
            <person name="Farrell T.M."/>
            <person name="Glorioso B.M."/>
            <person name="Lawson B."/>
            <person name="Price S.J."/>
            <person name="Stengle A.G."/>
            <person name="Grear D.A."/>
            <person name="Lorch J.M."/>
        </authorList>
    </citation>
    <scope>NUCLEOTIDE SEQUENCE</scope>
    <source>
        <strain evidence="1">NWHC 24266-5</strain>
    </source>
</reference>
<gene>
    <name evidence="1" type="primary">GEP3</name>
    <name evidence="1" type="ORF">LOY88_001595</name>
</gene>
<accession>A0ACB8V3K5</accession>
<dbReference type="EMBL" id="JALBCA010000017">
    <property type="protein sequence ID" value="KAI2390510.1"/>
    <property type="molecule type" value="Genomic_DNA"/>
</dbReference>
<proteinExistence type="predicted"/>
<organism evidence="1">
    <name type="scientific">Ophidiomyces ophidiicola</name>
    <dbReference type="NCBI Taxonomy" id="1387563"/>
    <lineage>
        <taxon>Eukaryota</taxon>
        <taxon>Fungi</taxon>
        <taxon>Dikarya</taxon>
        <taxon>Ascomycota</taxon>
        <taxon>Pezizomycotina</taxon>
        <taxon>Eurotiomycetes</taxon>
        <taxon>Eurotiomycetidae</taxon>
        <taxon>Onygenales</taxon>
        <taxon>Onygenaceae</taxon>
        <taxon>Ophidiomyces</taxon>
    </lineage>
</organism>
<sequence>MIAANPRTLASRVPRYFNPHSVLRNYALSQLPRWFLQSSKLLVKLGKPKTFQTSTPFSSTPLDNNLTSAQPDLSLLPISCPGCGAFTQWVDKELAGYYTASRKAVKVFIRAASHNQSGIDLTNESNEEVDAESAASSVDDPKPPKQGDNSTVVAPQFPLCDRCHNLMNHREAQPIPYPPLSYIRAIMEESPWKFNRVYHVLDASDFPMSLVRNIYRDLPIQPPRSQNRRSRTIHYRSGRQQAELHFIITRSDLLGALKEHVDSLMTYVTQVLRDALGSTGSRIRLGNVHMVSAHRGWWTKGVKKQIWDDGGGVWMVGKTNVGKSNLISAIFPKSPNSAQILRASEEAKDQPSSSVSDGLLPPVQEQYDYPILPIVSACPGTTVSPIRIPFGQKKGEVIDLPGLYRGGLAEHVQEKHKLELVMTKRLKPERYTIKPGQSLILGGLVRITPVDPQDVVLAAPFVPLEAHITSTSKAVEMLAGERPTPHAKIMEEGVEKSIASAGIYELQYDVTKVYGKRLRDTTFQPANEHLRLFKVMSTDILIEGCGWVELTSQIRTKNENQVDVPKVEIFSPNGGCIGSRRPMTAYSHLQQKRRKDLKKAGRWIRRRKRRTQNRHSEIPA</sequence>